<reference evidence="1 2" key="1">
    <citation type="journal article" date="2014" name="BMC Genomics">
        <title>Genome sequencing of four Aureobasidium pullulans varieties: biotechnological potential, stress tolerance, and description of new species.</title>
        <authorList>
            <person name="Gostin Ar C."/>
            <person name="Ohm R.A."/>
            <person name="Kogej T."/>
            <person name="Sonjak S."/>
            <person name="Turk M."/>
            <person name="Zajc J."/>
            <person name="Zalar P."/>
            <person name="Grube M."/>
            <person name="Sun H."/>
            <person name="Han J."/>
            <person name="Sharma A."/>
            <person name="Chiniquy J."/>
            <person name="Ngan C.Y."/>
            <person name="Lipzen A."/>
            <person name="Barry K."/>
            <person name="Grigoriev I.V."/>
            <person name="Gunde-Cimerman N."/>
        </authorList>
    </citation>
    <scope>NUCLEOTIDE SEQUENCE [LARGE SCALE GENOMIC DNA]</scope>
    <source>
        <strain evidence="1 2">EXF-2481</strain>
    </source>
</reference>
<name>A0A074YY30_AURSE</name>
<keyword evidence="2" id="KW-1185">Reference proteome</keyword>
<dbReference type="HOGENOM" id="CLU_156018_0_0_1"/>
<evidence type="ECO:0000313" key="1">
    <source>
        <dbReference type="EMBL" id="KEQ99082.1"/>
    </source>
</evidence>
<dbReference type="AlphaFoldDB" id="A0A074YY30"/>
<protein>
    <submittedName>
        <fullName evidence="1">Uncharacterized protein</fullName>
    </submittedName>
</protein>
<proteinExistence type="predicted"/>
<dbReference type="InParanoid" id="A0A074YY30"/>
<organism evidence="1 2">
    <name type="scientific">Aureobasidium subglaciale (strain EXF-2481)</name>
    <name type="common">Aureobasidium pullulans var. subglaciale</name>
    <dbReference type="NCBI Taxonomy" id="1043005"/>
    <lineage>
        <taxon>Eukaryota</taxon>
        <taxon>Fungi</taxon>
        <taxon>Dikarya</taxon>
        <taxon>Ascomycota</taxon>
        <taxon>Pezizomycotina</taxon>
        <taxon>Dothideomycetes</taxon>
        <taxon>Dothideomycetidae</taxon>
        <taxon>Dothideales</taxon>
        <taxon>Saccotheciaceae</taxon>
        <taxon>Aureobasidium</taxon>
    </lineage>
</organism>
<gene>
    <name evidence="1" type="ORF">AUEXF2481DRAFT_1900</name>
</gene>
<dbReference type="RefSeq" id="XP_013347225.1">
    <property type="nucleotide sequence ID" value="XM_013491771.1"/>
</dbReference>
<dbReference type="Proteomes" id="UP000030641">
    <property type="component" value="Unassembled WGS sequence"/>
</dbReference>
<sequence>MLKIADILSDLTSLRVGDPTAAMELVLARPPSDVATTSSQQLIAKAQNTTDTDADLARAQDLLDLHANVKLAHRAGLDQSLLEARQQVKLALASV</sequence>
<dbReference type="GeneID" id="25362388"/>
<accession>A0A074YY30</accession>
<evidence type="ECO:0000313" key="2">
    <source>
        <dbReference type="Proteomes" id="UP000030641"/>
    </source>
</evidence>
<dbReference type="OMA" id="RVCGHNE"/>
<dbReference type="OrthoDB" id="5394455at2759"/>
<dbReference type="EMBL" id="KL584751">
    <property type="protein sequence ID" value="KEQ99082.1"/>
    <property type="molecule type" value="Genomic_DNA"/>
</dbReference>